<dbReference type="Gene3D" id="3.40.50.150">
    <property type="entry name" value="Vaccinia Virus protein VP39"/>
    <property type="match status" value="1"/>
</dbReference>
<dbReference type="InterPro" id="IPR013217">
    <property type="entry name" value="Methyltransf_12"/>
</dbReference>
<dbReference type="SUPFAM" id="SSF47336">
    <property type="entry name" value="ACP-like"/>
    <property type="match status" value="1"/>
</dbReference>
<keyword evidence="4" id="KW-0511">Multifunctional enzyme</keyword>
<dbReference type="Gene3D" id="3.40.50.720">
    <property type="entry name" value="NAD(P)-binding Rossmann-like Domain"/>
    <property type="match status" value="1"/>
</dbReference>
<dbReference type="Gene3D" id="3.40.47.10">
    <property type="match status" value="1"/>
</dbReference>
<proteinExistence type="predicted"/>
<evidence type="ECO:0000313" key="12">
    <source>
        <dbReference type="Proteomes" id="UP000243515"/>
    </source>
</evidence>
<dbReference type="Gene3D" id="3.10.129.110">
    <property type="entry name" value="Polyketide synthase dehydratase"/>
    <property type="match status" value="1"/>
</dbReference>
<dbReference type="SMART" id="SM00827">
    <property type="entry name" value="PKS_AT"/>
    <property type="match status" value="1"/>
</dbReference>
<evidence type="ECO:0000256" key="3">
    <source>
        <dbReference type="ARBA" id="ARBA00022679"/>
    </source>
</evidence>
<evidence type="ECO:0000259" key="8">
    <source>
        <dbReference type="PROSITE" id="PS50075"/>
    </source>
</evidence>
<name>A0A232M5B8_9EURO</name>
<dbReference type="InterPro" id="IPR036291">
    <property type="entry name" value="NAD(P)-bd_dom_sf"/>
</dbReference>
<comment type="caution">
    <text evidence="11">The sequence shown here is derived from an EMBL/GenBank/DDBJ whole genome shotgun (WGS) entry which is preliminary data.</text>
</comment>
<dbReference type="SMART" id="SM00825">
    <property type="entry name" value="PKS_KS"/>
    <property type="match status" value="1"/>
</dbReference>
<dbReference type="OrthoDB" id="329835at2759"/>
<dbReference type="InterPro" id="IPR014030">
    <property type="entry name" value="Ketoacyl_synth_N"/>
</dbReference>
<feature type="domain" description="PKS/mFAS DH" evidence="10">
    <location>
        <begin position="1288"/>
        <end position="1596"/>
    </location>
</feature>
<feature type="region of interest" description="N-terminal hotdog fold" evidence="6">
    <location>
        <begin position="1288"/>
        <end position="1420"/>
    </location>
</feature>
<evidence type="ECO:0000256" key="1">
    <source>
        <dbReference type="ARBA" id="ARBA00022450"/>
    </source>
</evidence>
<sequence>MVNALSRPSTGTKVLLFGPQALAFDNDAAGQLRAMLLNAPGFDWVLKAISELPTHWDEVSRAIPTLQPFPGMKLLDDFNNWLKTGQFKEATFPLPNIILTPLVVIIHLTQYSRFLEIIQPDSLGRQDVHASFKRNTETLGLCTGLLSATAVSCSADGLQLQHYGSVAVRLAMIIGALVDAQDVSNGPHGGSKAFSVAWNTIESGAEMAEILKGFPEAYISVIFDKKRATVTTTNKTASPLQRQLKEAGLIIGDVNIRGSFHCNHHRDSLEPLAKFCDSHPEFQFPDASELALPTRSNTGGDNITSGKLHHIVSRSMLLEQSNWHQALTALQFSVLDHDESVVVCFGPERFVPSPLIRKLGSRLVEAHCDLDLTSPRLSANWLDPKAPGHPSDNAIAVVGMSCQLPGADDVEEFWSLLSAGKSQHSEVPDHRFGFETAWRDLDPKRKWYGNFIRDYDTFDHKFFKKSPREMSSTDPQHRLMLQAAYQAVEQSGYFSSPNQDKHIGCYIGVGLVDYENNIACYPANAYSATGNLKSFAAGKISHYFGWTGPGLTIDTACSSSAVAVHTACKAILSGECVGALAGGVNVMTCPLWFQNLAGASFLSPTGQCKPFDIKADGYCRGEGVGAVFLKKLTTAIADGDQIFGVIAGSAVFQNQNCTAITVPNAVSLSDLFSKVTQQARIEPKQVSVVEAHGTGTPVGDPAEYDSIRRVFGGSSRSNTLSLGSVKGLLGHTESASGIVALLKTVLMVHKGKIPPQASFETINPSLNMSPSDQIEISRSLKPWDVDFRAALINNYGASGSNATLLVTEAPRTTSVQSREQKYPFWFSGNDEQAMRKYATRFLQFLESEENPLVSNLSFQVYRQSNRSLSHSLILSCSSVSELEEKLTAFANSSKDVSATVCQSPRPVILCFGGQISRFVGLDRHVYENIKILRGYLDQCNYVCQSIGLDGFYPEIFQKSPLEDIIKLQTALFAIQYSCAKSWIDSGIKVAAVVGHSFGELTALCVSGILSLTDAIKMIAGRARLIRDYWGDEKGSMMAVEADLGDVERLLLECSKVYQEEPAATIACFNGPRSFTLAGSVKAIDVAYEVASNNPAFTSLKTKKLNVTNAFHSILVEPLVADLERLGQDLTFEEPSIPFERAAESESKDKLTPKFVADHMRKPVYFNHAVQRLSHLYPFCIWLEAGSNSTITHMASRALGSPSSSHFQPINITSDGAWQFLTEATATLWKQGLSTSFWPHHPVQISDYKPLLLPPYQFEKAKHWMELKKPQPPTVVGLEAGQQQVVELPKGLWTFVGYQNSQKRSVRFRINTMIQKFSDYVSGHVIAKAAPLCPSTLQLDIAIDALMSLRPDFADSFQPQLQGMESHAPMALDPSKIVWLDSEAMDADSLIWDWKMISEDAQGGSATTHVSGRIAFRSMDDPQVQNDFARYARLVGRQRCLNLLEGNDVDEVIQGRNIYKIFSEIVEYADVYRGVQKIVGKNDESAGRVVKAYSGETWLDTGLADSFCQVAGIFVNSMTERSDAEMYISDRIDQWIRSPKLCAGSTRPDVWEVFCCHHRPSNKEFISDVFIFDPSNGNLLEVILGIHYQKVSKAGLGRVLSKLTANTKTSAPAAPSAPAQVEASNGVESTSTSTATPSDAAKKAKKSSPGISSRVKELLSNLSGLEPSEIKENSDLVDLGIDSLMGMELAREIEIAFKCTLDTSQLVDLTDFQSLIKCIQNTLGETDGDDTAEETEEVAETPLLNGVASEVNGISGHTNSVSSPITNDLSLSAEIILEVFEESKQATDRYIIENKLGNYVNHVMPKSTELCVVHIIDAFEELGCSLRSVKAGEKLERIKYLPRHQQFVDLLYNLLGKEARLIDTDGTQIIRTAISTPAKPADVLLQDLIRASPDHAYDHKLTSLTGNKLADCLVGKADGIQLIFGSPEGREIASGMYGQSPINIVWIKQIEDFLKNLLSKLPKDGGPIKILEMGAGTGGTTAKIVPLLASLGVPLQYTVTDISSSLVATARKRFKQYSFMEYRIFDIEKPPTPELLHSQHIVLATNCVHATHNLVESTKNIHDALRPDGFLLMLEMTEQLVWVDLVFGLVEGWWLFNDGRKHALAPASIWQETLQSVGYGHVDWTEGNLPEAGVQRVIVAFASSPRYDRTAILPKPPQSKRTDFAARQAAVDAYIQTYTRGFSAPTPSDQVKKSNSDNQCVLVTGATGSLGSHLVAYFSGLPHVKVVVCLNRHGSMEPVSRQKQALKSRGILLEPQAMSKLKVLETDAARPMLGLSSNDYEYLAENVTHIVHNAWPMSLTRPVNAFEPQFKAMQNLVQLAREIACRTAQGSKVGFQFISSIATVGYYPLQTGKALVPEEAMKVESVLPTGYSDAKLVCERMLDETLHRYPGRFHAMSVRIGQIAGSKISGYWNPVEHFAFIVKSSQTLKMLPDLQGELSWCPVNDVASTLGELLTSNITPYPIYHIENPVRQPWREMILILADALGVPNTNIVPFEDWINRVRRFPGSIETDNPAGRLVGFLDEHFIRMSCGDLILDTAKSTEHSETLRNEDPISADLVNRYVSAWKDMGFLHK</sequence>
<evidence type="ECO:0000256" key="2">
    <source>
        <dbReference type="ARBA" id="ARBA00022553"/>
    </source>
</evidence>
<dbReference type="PROSITE" id="PS52004">
    <property type="entry name" value="KS3_2"/>
    <property type="match status" value="1"/>
</dbReference>
<dbReference type="EMBL" id="NPHW01002398">
    <property type="protein sequence ID" value="OXV11593.1"/>
    <property type="molecule type" value="Genomic_DNA"/>
</dbReference>
<evidence type="ECO:0000256" key="7">
    <source>
        <dbReference type="SAM" id="MobiDB-lite"/>
    </source>
</evidence>
<dbReference type="Pfam" id="PF18558">
    <property type="entry name" value="HTH_51"/>
    <property type="match status" value="1"/>
</dbReference>
<dbReference type="InterPro" id="IPR014031">
    <property type="entry name" value="Ketoacyl_synth_C"/>
</dbReference>
<keyword evidence="1" id="KW-0596">Phosphopantetheine</keyword>
<dbReference type="PROSITE" id="PS50075">
    <property type="entry name" value="CARRIER"/>
    <property type="match status" value="1"/>
</dbReference>
<evidence type="ECO:0000259" key="9">
    <source>
        <dbReference type="PROSITE" id="PS52004"/>
    </source>
</evidence>
<keyword evidence="5" id="KW-0012">Acyltransferase</keyword>
<dbReference type="InterPro" id="IPR013120">
    <property type="entry name" value="FAR_NAD-bd"/>
</dbReference>
<dbReference type="GO" id="GO:0016746">
    <property type="term" value="F:acyltransferase activity"/>
    <property type="evidence" value="ECO:0007669"/>
    <property type="project" value="UniProtKB-KW"/>
</dbReference>
<dbReference type="InterPro" id="IPR049900">
    <property type="entry name" value="PKS_mFAS_DH"/>
</dbReference>
<feature type="active site" description="Proton acceptor; for dehydratase activity" evidence="6">
    <location>
        <position position="1323"/>
    </location>
</feature>
<dbReference type="CDD" id="cd00833">
    <property type="entry name" value="PKS"/>
    <property type="match status" value="1"/>
</dbReference>
<protein>
    <submittedName>
        <fullName evidence="11">Uncharacterized protein</fullName>
    </submittedName>
</protein>
<feature type="domain" description="Ketosynthase family 3 (KS3)" evidence="9">
    <location>
        <begin position="392"/>
        <end position="808"/>
    </location>
</feature>
<dbReference type="InterPro" id="IPR020841">
    <property type="entry name" value="PKS_Beta-ketoAc_synthase_dom"/>
</dbReference>
<dbReference type="Pfam" id="PF16073">
    <property type="entry name" value="SAT"/>
    <property type="match status" value="1"/>
</dbReference>
<evidence type="ECO:0000313" key="11">
    <source>
        <dbReference type="EMBL" id="OXV11593.1"/>
    </source>
</evidence>
<dbReference type="InterPro" id="IPR009081">
    <property type="entry name" value="PP-bd_ACP"/>
</dbReference>
<dbReference type="SUPFAM" id="SSF55048">
    <property type="entry name" value="Probable ACP-binding domain of malonyl-CoA ACP transacylase"/>
    <property type="match status" value="1"/>
</dbReference>
<dbReference type="Pfam" id="PF00109">
    <property type="entry name" value="ketoacyl-synt"/>
    <property type="match status" value="1"/>
</dbReference>
<feature type="region of interest" description="Disordered" evidence="7">
    <location>
        <begin position="1608"/>
        <end position="1648"/>
    </location>
</feature>
<dbReference type="SUPFAM" id="SSF53901">
    <property type="entry name" value="Thiolase-like"/>
    <property type="match status" value="1"/>
</dbReference>
<evidence type="ECO:0000256" key="6">
    <source>
        <dbReference type="PROSITE-ProRule" id="PRU01363"/>
    </source>
</evidence>
<dbReference type="SUPFAM" id="SSF51735">
    <property type="entry name" value="NAD(P)-binding Rossmann-fold domains"/>
    <property type="match status" value="1"/>
</dbReference>
<dbReference type="Gene3D" id="1.10.1200.10">
    <property type="entry name" value="ACP-like"/>
    <property type="match status" value="1"/>
</dbReference>
<dbReference type="InterPro" id="IPR041068">
    <property type="entry name" value="HTH_51"/>
</dbReference>
<dbReference type="InterPro" id="IPR016035">
    <property type="entry name" value="Acyl_Trfase/lysoPLipase"/>
</dbReference>
<dbReference type="InterPro" id="IPR014043">
    <property type="entry name" value="Acyl_transferase_dom"/>
</dbReference>
<dbReference type="InterPro" id="IPR042104">
    <property type="entry name" value="PKS_dehydratase_sf"/>
</dbReference>
<dbReference type="InterPro" id="IPR001227">
    <property type="entry name" value="Ac_transferase_dom_sf"/>
</dbReference>
<evidence type="ECO:0000256" key="5">
    <source>
        <dbReference type="ARBA" id="ARBA00023315"/>
    </source>
</evidence>
<dbReference type="Pfam" id="PF07993">
    <property type="entry name" value="NAD_binding_4"/>
    <property type="match status" value="1"/>
</dbReference>
<keyword evidence="2" id="KW-0597">Phosphoprotein</keyword>
<dbReference type="InterPro" id="IPR016036">
    <property type="entry name" value="Malonyl_transacylase_ACP-bd"/>
</dbReference>
<evidence type="ECO:0000259" key="10">
    <source>
        <dbReference type="PROSITE" id="PS52019"/>
    </source>
</evidence>
<feature type="active site" description="Proton donor; for dehydratase activity" evidence="6">
    <location>
        <position position="1504"/>
    </location>
</feature>
<dbReference type="InterPro" id="IPR036736">
    <property type="entry name" value="ACP-like_sf"/>
</dbReference>
<keyword evidence="3" id="KW-0808">Transferase</keyword>
<dbReference type="Pfam" id="PF08242">
    <property type="entry name" value="Methyltransf_12"/>
    <property type="match status" value="1"/>
</dbReference>
<feature type="domain" description="Carrier" evidence="8">
    <location>
        <begin position="1648"/>
        <end position="1722"/>
    </location>
</feature>
<dbReference type="PROSITE" id="PS52019">
    <property type="entry name" value="PKS_MFAS_DH"/>
    <property type="match status" value="1"/>
</dbReference>
<dbReference type="CDD" id="cd02440">
    <property type="entry name" value="AdoMet_MTases"/>
    <property type="match status" value="1"/>
</dbReference>
<dbReference type="Pfam" id="PF00698">
    <property type="entry name" value="Acyl_transf_1"/>
    <property type="match status" value="1"/>
</dbReference>
<dbReference type="Pfam" id="PF02801">
    <property type="entry name" value="Ketoacyl-synt_C"/>
    <property type="match status" value="1"/>
</dbReference>
<dbReference type="InterPro" id="IPR029063">
    <property type="entry name" value="SAM-dependent_MTases_sf"/>
</dbReference>
<evidence type="ECO:0000256" key="4">
    <source>
        <dbReference type="ARBA" id="ARBA00023268"/>
    </source>
</evidence>
<reference evidence="11 12" key="1">
    <citation type="journal article" date="2015" name="Environ. Microbiol.">
        <title>Metagenome sequence of Elaphomyces granulatus from sporocarp tissue reveals Ascomycota ectomycorrhizal fingerprints of genome expansion and a Proteobacteria-rich microbiome.</title>
        <authorList>
            <person name="Quandt C.A."/>
            <person name="Kohler A."/>
            <person name="Hesse C.N."/>
            <person name="Sharpton T.J."/>
            <person name="Martin F."/>
            <person name="Spatafora J.W."/>
        </authorList>
    </citation>
    <scope>NUCLEOTIDE SEQUENCE [LARGE SCALE GENOMIC DNA]</scope>
    <source>
        <strain evidence="11 12">OSC145934</strain>
    </source>
</reference>
<dbReference type="Proteomes" id="UP000243515">
    <property type="component" value="Unassembled WGS sequence"/>
</dbReference>
<dbReference type="SUPFAM" id="SSF53335">
    <property type="entry name" value="S-adenosyl-L-methionine-dependent methyltransferases"/>
    <property type="match status" value="1"/>
</dbReference>
<feature type="compositionally biased region" description="Low complexity" evidence="7">
    <location>
        <begin position="1628"/>
        <end position="1638"/>
    </location>
</feature>
<accession>A0A232M5B8</accession>
<dbReference type="PANTHER" id="PTHR45681">
    <property type="entry name" value="POLYKETIDE SYNTHASE 44-RELATED"/>
    <property type="match status" value="1"/>
</dbReference>
<gene>
    <name evidence="11" type="ORF">Egran_00646</name>
</gene>
<dbReference type="SUPFAM" id="SSF52151">
    <property type="entry name" value="FabD/lysophospholipase-like"/>
    <property type="match status" value="1"/>
</dbReference>
<dbReference type="InterPro" id="IPR050444">
    <property type="entry name" value="Polyketide_Synthase"/>
</dbReference>
<dbReference type="Gene3D" id="3.40.366.10">
    <property type="entry name" value="Malonyl-Coenzyme A Acyl Carrier Protein, domain 2"/>
    <property type="match status" value="2"/>
</dbReference>
<dbReference type="SMART" id="SM01294">
    <property type="entry name" value="PKS_PP_betabranch"/>
    <property type="match status" value="1"/>
</dbReference>
<keyword evidence="12" id="KW-1185">Reference proteome</keyword>
<organism evidence="11 12">
    <name type="scientific">Elaphomyces granulatus</name>
    <dbReference type="NCBI Taxonomy" id="519963"/>
    <lineage>
        <taxon>Eukaryota</taxon>
        <taxon>Fungi</taxon>
        <taxon>Dikarya</taxon>
        <taxon>Ascomycota</taxon>
        <taxon>Pezizomycotina</taxon>
        <taxon>Eurotiomycetes</taxon>
        <taxon>Eurotiomycetidae</taxon>
        <taxon>Eurotiales</taxon>
        <taxon>Elaphomycetaceae</taxon>
        <taxon>Elaphomyces</taxon>
    </lineage>
</organism>
<dbReference type="GO" id="GO:0044550">
    <property type="term" value="P:secondary metabolite biosynthetic process"/>
    <property type="evidence" value="ECO:0007669"/>
    <property type="project" value="UniProtKB-ARBA"/>
</dbReference>
<dbReference type="InterPro" id="IPR006162">
    <property type="entry name" value="Ppantetheine_attach_site"/>
</dbReference>
<feature type="compositionally biased region" description="Low complexity" evidence="7">
    <location>
        <begin position="1609"/>
        <end position="1618"/>
    </location>
</feature>
<dbReference type="PROSITE" id="PS00012">
    <property type="entry name" value="PHOSPHOPANTETHEINE"/>
    <property type="match status" value="1"/>
</dbReference>
<dbReference type="InterPro" id="IPR016039">
    <property type="entry name" value="Thiolase-like"/>
</dbReference>
<dbReference type="InterPro" id="IPR032088">
    <property type="entry name" value="SAT"/>
</dbReference>
<dbReference type="Pfam" id="PF00550">
    <property type="entry name" value="PP-binding"/>
    <property type="match status" value="1"/>
</dbReference>
<dbReference type="PANTHER" id="PTHR45681:SF6">
    <property type="entry name" value="POLYKETIDE SYNTHASE 37"/>
    <property type="match status" value="1"/>
</dbReference>
<feature type="region of interest" description="C-terminal hotdog fold" evidence="6">
    <location>
        <begin position="1447"/>
        <end position="1596"/>
    </location>
</feature>
<dbReference type="Gene3D" id="3.30.70.3290">
    <property type="match status" value="1"/>
</dbReference>